<dbReference type="STRING" id="57577.A0A2K3LAJ3"/>
<gene>
    <name evidence="5" type="ORF">L195_g031493</name>
</gene>
<proteinExistence type="inferred from homology"/>
<keyword evidence="4" id="KW-0812">Transmembrane</keyword>
<evidence type="ECO:0000256" key="3">
    <source>
        <dbReference type="ARBA" id="ARBA00022963"/>
    </source>
</evidence>
<sequence>MAPSSNFIPIVIFLSLVLGVIVPRGEARPRAFFVFGDSLVDNGNNNYLFTTARADSPPYGIDYPTRQRLGAESTLPYLSPELTGQNLLIGANFGSAGIGILNDTGVQFRLYDLGARRVLITGTGPLGCAPAERATHSTNGECSAELQRGASLYNPQLEQMLQGLNKKFGSDIFIAANTAQMHNDFVANPTAFGFATSKTACCGQGPYNGIGVCTTSSNLCPNRDLYAFWDAFHPTEKANKLIVEQIMSGSTTYMKPMNLSTILALDAST</sequence>
<evidence type="ECO:0000256" key="2">
    <source>
        <dbReference type="ARBA" id="ARBA00022801"/>
    </source>
</evidence>
<evidence type="ECO:0000313" key="6">
    <source>
        <dbReference type="Proteomes" id="UP000236291"/>
    </source>
</evidence>
<dbReference type="InterPro" id="IPR036514">
    <property type="entry name" value="SGNH_hydro_sf"/>
</dbReference>
<evidence type="ECO:0000313" key="5">
    <source>
        <dbReference type="EMBL" id="PNX75555.1"/>
    </source>
</evidence>
<accession>A0A2K3LAJ3</accession>
<reference evidence="5 6" key="1">
    <citation type="journal article" date="2014" name="Am. J. Bot.">
        <title>Genome assembly and annotation for red clover (Trifolium pratense; Fabaceae).</title>
        <authorList>
            <person name="Istvanek J."/>
            <person name="Jaros M."/>
            <person name="Krenek A."/>
            <person name="Repkova J."/>
        </authorList>
    </citation>
    <scope>NUCLEOTIDE SEQUENCE [LARGE SCALE GENOMIC DNA]</scope>
    <source>
        <strain evidence="6">cv. Tatra</strain>
        <tissue evidence="5">Young leaves</tissue>
    </source>
</reference>
<evidence type="ECO:0000256" key="1">
    <source>
        <dbReference type="ARBA" id="ARBA00008668"/>
    </source>
</evidence>
<dbReference type="Proteomes" id="UP000236291">
    <property type="component" value="Unassembled WGS sequence"/>
</dbReference>
<dbReference type="EMBL" id="ASHM01029214">
    <property type="protein sequence ID" value="PNX75555.1"/>
    <property type="molecule type" value="Genomic_DNA"/>
</dbReference>
<dbReference type="GO" id="GO:0016042">
    <property type="term" value="P:lipid catabolic process"/>
    <property type="evidence" value="ECO:0007669"/>
    <property type="project" value="UniProtKB-KW"/>
</dbReference>
<dbReference type="GO" id="GO:0016788">
    <property type="term" value="F:hydrolase activity, acting on ester bonds"/>
    <property type="evidence" value="ECO:0007669"/>
    <property type="project" value="InterPro"/>
</dbReference>
<dbReference type="PANTHER" id="PTHR45648">
    <property type="entry name" value="GDSL LIPASE/ACYLHYDROLASE FAMILY PROTEIN (AFU_ORTHOLOGUE AFUA_4G14700)"/>
    <property type="match status" value="1"/>
</dbReference>
<dbReference type="InterPro" id="IPR051058">
    <property type="entry name" value="GDSL_Est/Lipase"/>
</dbReference>
<name>A0A2K3LAJ3_TRIPR</name>
<keyword evidence="4" id="KW-1133">Transmembrane helix</keyword>
<protein>
    <submittedName>
        <fullName evidence="5">GDSL esterase/lipase</fullName>
    </submittedName>
</protein>
<keyword evidence="3" id="KW-0443">Lipid metabolism</keyword>
<dbReference type="Gene3D" id="3.40.50.1110">
    <property type="entry name" value="SGNH hydrolase"/>
    <property type="match status" value="2"/>
</dbReference>
<dbReference type="Pfam" id="PF00657">
    <property type="entry name" value="Lipase_GDSL"/>
    <property type="match status" value="1"/>
</dbReference>
<dbReference type="InterPro" id="IPR001087">
    <property type="entry name" value="GDSL"/>
</dbReference>
<keyword evidence="3" id="KW-0442">Lipid degradation</keyword>
<keyword evidence="4" id="KW-0472">Membrane</keyword>
<evidence type="ECO:0000256" key="4">
    <source>
        <dbReference type="SAM" id="Phobius"/>
    </source>
</evidence>
<keyword evidence="2" id="KW-0378">Hydrolase</keyword>
<dbReference type="PANTHER" id="PTHR45648:SF181">
    <property type="entry name" value="GDSL-LIKE LIPASE_ACYLHYDROLASE"/>
    <property type="match status" value="1"/>
</dbReference>
<comment type="similarity">
    <text evidence="1">Belongs to the 'GDSL' lipolytic enzyme family.</text>
</comment>
<feature type="transmembrane region" description="Helical" evidence="4">
    <location>
        <begin position="6"/>
        <end position="23"/>
    </location>
</feature>
<dbReference type="AlphaFoldDB" id="A0A2K3LAJ3"/>
<reference evidence="5 6" key="2">
    <citation type="journal article" date="2017" name="Front. Plant Sci.">
        <title>Gene Classification and Mining of Molecular Markers Useful in Red Clover (Trifolium pratense) Breeding.</title>
        <authorList>
            <person name="Istvanek J."/>
            <person name="Dluhosova J."/>
            <person name="Dluhos P."/>
            <person name="Patkova L."/>
            <person name="Nedelnik J."/>
            <person name="Repkova J."/>
        </authorList>
    </citation>
    <scope>NUCLEOTIDE SEQUENCE [LARGE SCALE GENOMIC DNA]</scope>
    <source>
        <strain evidence="6">cv. Tatra</strain>
        <tissue evidence="5">Young leaves</tissue>
    </source>
</reference>
<organism evidence="5 6">
    <name type="scientific">Trifolium pratense</name>
    <name type="common">Red clover</name>
    <dbReference type="NCBI Taxonomy" id="57577"/>
    <lineage>
        <taxon>Eukaryota</taxon>
        <taxon>Viridiplantae</taxon>
        <taxon>Streptophyta</taxon>
        <taxon>Embryophyta</taxon>
        <taxon>Tracheophyta</taxon>
        <taxon>Spermatophyta</taxon>
        <taxon>Magnoliopsida</taxon>
        <taxon>eudicotyledons</taxon>
        <taxon>Gunneridae</taxon>
        <taxon>Pentapetalae</taxon>
        <taxon>rosids</taxon>
        <taxon>fabids</taxon>
        <taxon>Fabales</taxon>
        <taxon>Fabaceae</taxon>
        <taxon>Papilionoideae</taxon>
        <taxon>50 kb inversion clade</taxon>
        <taxon>NPAAA clade</taxon>
        <taxon>Hologalegina</taxon>
        <taxon>IRL clade</taxon>
        <taxon>Trifolieae</taxon>
        <taxon>Trifolium</taxon>
    </lineage>
</organism>
<comment type="caution">
    <text evidence="5">The sequence shown here is derived from an EMBL/GenBank/DDBJ whole genome shotgun (WGS) entry which is preliminary data.</text>
</comment>
<dbReference type="ExpressionAtlas" id="A0A2K3LAJ3">
    <property type="expression patterns" value="baseline"/>
</dbReference>